<dbReference type="InterPro" id="IPR033799">
    <property type="entry name" value="CdiA_EC869-like"/>
</dbReference>
<protein>
    <recommendedName>
        <fullName evidence="1">CdiA toxin EC869-like domain-containing protein</fullName>
    </recommendedName>
</protein>
<dbReference type="Gene3D" id="3.40.1350.110">
    <property type="match status" value="1"/>
</dbReference>
<evidence type="ECO:0000313" key="3">
    <source>
        <dbReference type="Proteomes" id="UP000664477"/>
    </source>
</evidence>
<accession>A0A939NES5</accession>
<evidence type="ECO:0000313" key="2">
    <source>
        <dbReference type="EMBL" id="MBO1916290.1"/>
    </source>
</evidence>
<dbReference type="Proteomes" id="UP000664477">
    <property type="component" value="Unassembled WGS sequence"/>
</dbReference>
<gene>
    <name evidence="2" type="ORF">J4727_12280</name>
</gene>
<dbReference type="AlphaFoldDB" id="A0A939NES5"/>
<organism evidence="2 3">
    <name type="scientific">Providencia rettgeri</name>
    <dbReference type="NCBI Taxonomy" id="587"/>
    <lineage>
        <taxon>Bacteria</taxon>
        <taxon>Pseudomonadati</taxon>
        <taxon>Pseudomonadota</taxon>
        <taxon>Gammaproteobacteria</taxon>
        <taxon>Enterobacterales</taxon>
        <taxon>Morganellaceae</taxon>
        <taxon>Providencia</taxon>
    </lineage>
</organism>
<name>A0A939NES5_PRORE</name>
<reference evidence="2" key="1">
    <citation type="submission" date="2021-03" db="EMBL/GenBank/DDBJ databases">
        <title>Molecular epidemiology and mechanisms of colistin and carbapenem resistance in Enterobacteriaceae from clinical isolates, the environment and porcine samples in Pretoria, South Africa.</title>
        <authorList>
            <person name="Bogoshi D."/>
            <person name="Mbelle N.M."/>
            <person name="Naidoo V."/>
            <person name="Osei Sekyere J."/>
        </authorList>
    </citation>
    <scope>NUCLEOTIDE SEQUENCE</scope>
    <source>
        <strain evidence="2">C052</strain>
    </source>
</reference>
<evidence type="ECO:0000259" key="1">
    <source>
        <dbReference type="Pfam" id="PF21111"/>
    </source>
</evidence>
<sequence length="70" mass="7921">MKTLNTSAKTYQKQNEINQYLTVTLIKINDFKGASKSGVELKSSDIKTKTIELGVQIKQQHHNGWKSISQ</sequence>
<dbReference type="EMBL" id="JAGETQ010000066">
    <property type="protein sequence ID" value="MBO1916290.1"/>
    <property type="molecule type" value="Genomic_DNA"/>
</dbReference>
<comment type="caution">
    <text evidence="2">The sequence shown here is derived from an EMBL/GenBank/DDBJ whole genome shotgun (WGS) entry which is preliminary data.</text>
</comment>
<dbReference type="GO" id="GO:0004530">
    <property type="term" value="F:deoxyribonuclease I activity"/>
    <property type="evidence" value="ECO:0007669"/>
    <property type="project" value="InterPro"/>
</dbReference>
<dbReference type="Pfam" id="PF21111">
    <property type="entry name" value="CDI_toxin_EC869_like"/>
    <property type="match status" value="1"/>
</dbReference>
<proteinExistence type="predicted"/>
<feature type="domain" description="CdiA toxin EC869-like" evidence="1">
    <location>
        <begin position="2"/>
        <end position="68"/>
    </location>
</feature>